<accession>A0A4Y2V8P9</accession>
<dbReference type="Proteomes" id="UP000499080">
    <property type="component" value="Unassembled WGS sequence"/>
</dbReference>
<proteinExistence type="predicted"/>
<feature type="transmembrane region" description="Helical" evidence="1">
    <location>
        <begin position="60"/>
        <end position="83"/>
    </location>
</feature>
<evidence type="ECO:0000313" key="3">
    <source>
        <dbReference type="Proteomes" id="UP000499080"/>
    </source>
</evidence>
<protein>
    <submittedName>
        <fullName evidence="2">Transmembrane protein 135</fullName>
    </submittedName>
</protein>
<evidence type="ECO:0000256" key="1">
    <source>
        <dbReference type="SAM" id="Phobius"/>
    </source>
</evidence>
<keyword evidence="1 2" id="KW-0812">Transmembrane</keyword>
<dbReference type="AlphaFoldDB" id="A0A4Y2V8P9"/>
<keyword evidence="3" id="KW-1185">Reference proteome</keyword>
<keyword evidence="1" id="KW-0472">Membrane</keyword>
<reference evidence="2 3" key="1">
    <citation type="journal article" date="2019" name="Sci. Rep.">
        <title>Orb-weaving spider Araneus ventricosus genome elucidates the spidroin gene catalogue.</title>
        <authorList>
            <person name="Kono N."/>
            <person name="Nakamura H."/>
            <person name="Ohtoshi R."/>
            <person name="Moran D.A.P."/>
            <person name="Shinohara A."/>
            <person name="Yoshida Y."/>
            <person name="Fujiwara M."/>
            <person name="Mori M."/>
            <person name="Tomita M."/>
            <person name="Arakawa K."/>
        </authorList>
    </citation>
    <scope>NUCLEOTIDE SEQUENCE [LARGE SCALE GENOMIC DNA]</scope>
</reference>
<name>A0A4Y2V8P9_ARAVE</name>
<dbReference type="PANTHER" id="PTHR12459:SF15">
    <property type="entry name" value="TRANSMEMBRANE PROTEIN 135"/>
    <property type="match status" value="1"/>
</dbReference>
<feature type="transmembrane region" description="Helical" evidence="1">
    <location>
        <begin position="20"/>
        <end position="39"/>
    </location>
</feature>
<comment type="caution">
    <text evidence="2">The sequence shown here is derived from an EMBL/GenBank/DDBJ whole genome shotgun (WGS) entry which is preliminary data.</text>
</comment>
<dbReference type="EMBL" id="BGPR01044098">
    <property type="protein sequence ID" value="GBO20794.1"/>
    <property type="molecule type" value="Genomic_DNA"/>
</dbReference>
<dbReference type="OrthoDB" id="291792at2759"/>
<keyword evidence="1" id="KW-1133">Transmembrane helix</keyword>
<sequence>MTVMGNRTKYHQQTFGLLTGFLRPFLTGYLALSAIRLLSMRKELILSPSLFLYLLTDKRNFNLGLFLGGFGGTFKVVNCLLRWCIGKDLPIYAIPAALLGGLWMKFFSSSTLSLYLFWKLLEFVYLSGIEAGTLPYVKGFQPLLLSASTALLIHASAVEPHNLKPSYWRFLQQITNNK</sequence>
<evidence type="ECO:0000313" key="2">
    <source>
        <dbReference type="EMBL" id="GBO20794.1"/>
    </source>
</evidence>
<dbReference type="PANTHER" id="PTHR12459">
    <property type="entry name" value="TRANSMEMBRANE PROTEIN 135-RELATED"/>
    <property type="match status" value="1"/>
</dbReference>
<gene>
    <name evidence="2" type="primary">tmem135</name>
    <name evidence="2" type="ORF">AVEN_66944_1</name>
</gene>
<feature type="transmembrane region" description="Helical" evidence="1">
    <location>
        <begin position="89"/>
        <end position="118"/>
    </location>
</feature>
<organism evidence="2 3">
    <name type="scientific">Araneus ventricosus</name>
    <name type="common">Orbweaver spider</name>
    <name type="synonym">Epeira ventricosa</name>
    <dbReference type="NCBI Taxonomy" id="182803"/>
    <lineage>
        <taxon>Eukaryota</taxon>
        <taxon>Metazoa</taxon>
        <taxon>Ecdysozoa</taxon>
        <taxon>Arthropoda</taxon>
        <taxon>Chelicerata</taxon>
        <taxon>Arachnida</taxon>
        <taxon>Araneae</taxon>
        <taxon>Araneomorphae</taxon>
        <taxon>Entelegynae</taxon>
        <taxon>Araneoidea</taxon>
        <taxon>Araneidae</taxon>
        <taxon>Araneus</taxon>
    </lineage>
</organism>
<dbReference type="InterPro" id="IPR026749">
    <property type="entry name" value="Tmem135"/>
</dbReference>